<dbReference type="AlphaFoldDB" id="A0A6I6UMU7"/>
<keyword evidence="1" id="KW-1133">Transmembrane helix</keyword>
<dbReference type="KEGG" id="bvq:FHE72_17765"/>
<dbReference type="EMBL" id="CP047394">
    <property type="protein sequence ID" value="QHE62667.1"/>
    <property type="molecule type" value="Genomic_DNA"/>
</dbReference>
<dbReference type="Proteomes" id="UP000465062">
    <property type="component" value="Chromosome"/>
</dbReference>
<evidence type="ECO:0000313" key="3">
    <source>
        <dbReference type="Proteomes" id="UP000465062"/>
    </source>
</evidence>
<name>A0A6I6UMU7_9BACI</name>
<sequence>MTGTMSKSFTISLSICFASMMLIFSCVTGYALITVQTINVLDLYIASFSEDGMFIRVSTEIWYVMALSVTCMMPMIYLFLRKRKMRIQ</sequence>
<gene>
    <name evidence="2" type="ORF">FHE72_17765</name>
</gene>
<protein>
    <submittedName>
        <fullName evidence="2">Uncharacterized protein</fullName>
    </submittedName>
</protein>
<organism evidence="2 3">
    <name type="scientific">Rossellomorea vietnamensis</name>
    <dbReference type="NCBI Taxonomy" id="218284"/>
    <lineage>
        <taxon>Bacteria</taxon>
        <taxon>Bacillati</taxon>
        <taxon>Bacillota</taxon>
        <taxon>Bacilli</taxon>
        <taxon>Bacillales</taxon>
        <taxon>Bacillaceae</taxon>
        <taxon>Rossellomorea</taxon>
    </lineage>
</organism>
<dbReference type="RefSeq" id="WP_159362555.1">
    <property type="nucleotide sequence ID" value="NZ_CP047394.1"/>
</dbReference>
<keyword evidence="1" id="KW-0812">Transmembrane</keyword>
<dbReference type="PROSITE" id="PS51257">
    <property type="entry name" value="PROKAR_LIPOPROTEIN"/>
    <property type="match status" value="1"/>
</dbReference>
<evidence type="ECO:0000256" key="1">
    <source>
        <dbReference type="SAM" id="Phobius"/>
    </source>
</evidence>
<reference evidence="2 3" key="1">
    <citation type="submission" date="2019-06" db="EMBL/GenBank/DDBJ databases">
        <title>An operon consisting of a P-type ATPase gene and a transcriptional regular gene given the different cadmium resistance in Bacillus vietamensis 151-6 and Bacillus marisflavi 151-25.</title>
        <authorList>
            <person name="Yu X."/>
        </authorList>
    </citation>
    <scope>NUCLEOTIDE SEQUENCE [LARGE SCALE GENOMIC DNA]</scope>
    <source>
        <strain evidence="2 3">151-6</strain>
    </source>
</reference>
<accession>A0A6I6UMU7</accession>
<keyword evidence="1" id="KW-0472">Membrane</keyword>
<proteinExistence type="predicted"/>
<evidence type="ECO:0000313" key="2">
    <source>
        <dbReference type="EMBL" id="QHE62667.1"/>
    </source>
</evidence>
<feature type="transmembrane region" description="Helical" evidence="1">
    <location>
        <begin position="61"/>
        <end position="80"/>
    </location>
</feature>
<feature type="transmembrane region" description="Helical" evidence="1">
    <location>
        <begin position="12"/>
        <end position="33"/>
    </location>
</feature>